<dbReference type="AlphaFoldDB" id="A0A1G8L9Q8"/>
<dbReference type="STRING" id="930129.SAMN05216352_108213"/>
<dbReference type="Proteomes" id="UP000199017">
    <property type="component" value="Unassembled WGS sequence"/>
</dbReference>
<dbReference type="Pfam" id="PF18846">
    <property type="entry name" value="baeRF_family5"/>
    <property type="match status" value="1"/>
</dbReference>
<evidence type="ECO:0008006" key="3">
    <source>
        <dbReference type="Google" id="ProtNLM"/>
    </source>
</evidence>
<evidence type="ECO:0000313" key="2">
    <source>
        <dbReference type="Proteomes" id="UP000199017"/>
    </source>
</evidence>
<evidence type="ECO:0000313" key="1">
    <source>
        <dbReference type="EMBL" id="SDI52445.1"/>
    </source>
</evidence>
<proteinExistence type="predicted"/>
<keyword evidence="2" id="KW-1185">Reference proteome</keyword>
<protein>
    <recommendedName>
        <fullName evidence="3">Protein required for attachment to host cells</fullName>
    </recommendedName>
</protein>
<dbReference type="InterPro" id="IPR040983">
    <property type="entry name" value="Bact_RF_family5"/>
</dbReference>
<accession>A0A1G8L9Q8</accession>
<name>A0A1G8L9Q8_9BACI</name>
<dbReference type="OrthoDB" id="5241360at2"/>
<dbReference type="EMBL" id="FNDU01000008">
    <property type="protein sequence ID" value="SDI52445.1"/>
    <property type="molecule type" value="Genomic_DNA"/>
</dbReference>
<dbReference type="RefSeq" id="WP_091586150.1">
    <property type="nucleotide sequence ID" value="NZ_FNDU01000008.1"/>
</dbReference>
<sequence length="266" mass="30671">MGLLEELKNYSQQQDETGILTIYLNTDFGDGSQHSGEWKIRLKNGLKKLKEYVDTSGTDDEKKAFKKVADQADQHIYDQQMNLKKSYVFIASADGNVLMEKILQVPVETSFHWEKKPELGQLEELQSNYPAAGIVMVQKSDVHFIDTALGEIREEKHFSWEVESEDWKQYEGNSATERISSGSTQVDEVQQRFEENRQRWYKNLAPVLDKEVKNRNQQGIYLVGNKESIRDLEKHLGAKVIDSISKNLTSKSSYEVLNKIYGEKVR</sequence>
<gene>
    <name evidence="1" type="ORF">SAMN05216352_108213</name>
</gene>
<reference evidence="1 2" key="1">
    <citation type="submission" date="2016-10" db="EMBL/GenBank/DDBJ databases">
        <authorList>
            <person name="de Groot N.N."/>
        </authorList>
    </citation>
    <scope>NUCLEOTIDE SEQUENCE [LARGE SCALE GENOMIC DNA]</scope>
    <source>
        <strain evidence="2">P4B,CCM 7963,CECT 7998,DSM 25260,IBRC-M 10614,KCTC 13821</strain>
    </source>
</reference>
<organism evidence="1 2">
    <name type="scientific">Alteribacillus bidgolensis</name>
    <dbReference type="NCBI Taxonomy" id="930129"/>
    <lineage>
        <taxon>Bacteria</taxon>
        <taxon>Bacillati</taxon>
        <taxon>Bacillota</taxon>
        <taxon>Bacilli</taxon>
        <taxon>Bacillales</taxon>
        <taxon>Bacillaceae</taxon>
        <taxon>Alteribacillus</taxon>
    </lineage>
</organism>